<reference evidence="2 3" key="1">
    <citation type="submission" date="2016-04" db="EMBL/GenBank/DDBJ databases">
        <title>Polished mammalian reference genomes with single-molecule sequencing and chromosome conformation capture applied to the Capra hircus genome.</title>
        <authorList>
            <person name="Bickhart D.M."/>
            <person name="Koren S."/>
            <person name="Rosen B."/>
            <person name="Hastie A."/>
            <person name="Liachko I."/>
            <person name="Sullivan S.T."/>
            <person name="Burton J."/>
            <person name="Sayre B.L."/>
            <person name="Huson H.J."/>
            <person name="Lee J."/>
            <person name="Lam E."/>
            <person name="Kelley C.M."/>
            <person name="Hutchison J.L."/>
            <person name="Zhou Y."/>
            <person name="Sun J."/>
            <person name="Crisa A."/>
            <person name="Schwartz J.C."/>
            <person name="Hammond J.A."/>
            <person name="Schroeder S.G."/>
            <person name="Liu G.E."/>
            <person name="Dunham M."/>
            <person name="Shendure J."/>
            <person name="Sonstegard T.S."/>
            <person name="Phillippy A.M."/>
            <person name="Van Tassell C.P."/>
            <person name="Smith T.P."/>
        </authorList>
    </citation>
    <scope>NUCLEOTIDE SEQUENCE [LARGE SCALE GENOMIC DNA]</scope>
</reference>
<evidence type="ECO:0000313" key="3">
    <source>
        <dbReference type="Proteomes" id="UP000291000"/>
    </source>
</evidence>
<accession>A0A452F741</accession>
<feature type="compositionally biased region" description="Basic and acidic residues" evidence="1">
    <location>
        <begin position="98"/>
        <end position="108"/>
    </location>
</feature>
<reference evidence="2" key="3">
    <citation type="submission" date="2025-09" db="UniProtKB">
        <authorList>
            <consortium name="Ensembl"/>
        </authorList>
    </citation>
    <scope>IDENTIFICATION</scope>
</reference>
<dbReference type="GeneTree" id="ENSGT00900000143287"/>
<dbReference type="Proteomes" id="UP000291000">
    <property type="component" value="Chromosome 3"/>
</dbReference>
<dbReference type="EMBL" id="LWLT01000004">
    <property type="status" value="NOT_ANNOTATED_CDS"/>
    <property type="molecule type" value="Genomic_DNA"/>
</dbReference>
<protein>
    <submittedName>
        <fullName evidence="2">Uncharacterized protein</fullName>
    </submittedName>
</protein>
<keyword evidence="3" id="KW-1185">Reference proteome</keyword>
<sequence>TAAITDVPVTLQLLQRRPLFAETILGGRGRSPGAGCAAATHPIHRGRGAATQAALYLPQPSEGFQKPRRLRAPRAAGSRHRSDSTPGAGRQSLRSHPRPPDQRLRRDGPAAASPTAGTSRRHDTGNRLLGRGGEGGPRSRK</sequence>
<dbReference type="Bgee" id="ENSCHIG00000018779">
    <property type="expression patterns" value="Expressed in adult mammalian kidney and 16 other cell types or tissues"/>
</dbReference>
<reference evidence="2" key="2">
    <citation type="submission" date="2025-08" db="UniProtKB">
        <authorList>
            <consortium name="Ensembl"/>
        </authorList>
    </citation>
    <scope>IDENTIFICATION</scope>
</reference>
<evidence type="ECO:0000313" key="2">
    <source>
        <dbReference type="Ensembl" id="ENSCHIP00000019951.1"/>
    </source>
</evidence>
<dbReference type="OMA" id="HPIHRGR"/>
<dbReference type="AlphaFoldDB" id="A0A452F741"/>
<name>A0A452F741_CAPHI</name>
<feature type="region of interest" description="Disordered" evidence="1">
    <location>
        <begin position="57"/>
        <end position="141"/>
    </location>
</feature>
<evidence type="ECO:0000256" key="1">
    <source>
        <dbReference type="SAM" id="MobiDB-lite"/>
    </source>
</evidence>
<organism evidence="2 3">
    <name type="scientific">Capra hircus</name>
    <name type="common">Goat</name>
    <dbReference type="NCBI Taxonomy" id="9925"/>
    <lineage>
        <taxon>Eukaryota</taxon>
        <taxon>Metazoa</taxon>
        <taxon>Chordata</taxon>
        <taxon>Craniata</taxon>
        <taxon>Vertebrata</taxon>
        <taxon>Euteleostomi</taxon>
        <taxon>Mammalia</taxon>
        <taxon>Eutheria</taxon>
        <taxon>Laurasiatheria</taxon>
        <taxon>Artiodactyla</taxon>
        <taxon>Ruminantia</taxon>
        <taxon>Pecora</taxon>
        <taxon>Bovidae</taxon>
        <taxon>Caprinae</taxon>
        <taxon>Capra</taxon>
    </lineage>
</organism>
<proteinExistence type="predicted"/>
<dbReference type="Ensembl" id="ENSCHIT00000027775.1">
    <property type="protein sequence ID" value="ENSCHIP00000019951.1"/>
    <property type="gene ID" value="ENSCHIG00000018779.1"/>
</dbReference>
<feature type="compositionally biased region" description="Gly residues" evidence="1">
    <location>
        <begin position="130"/>
        <end position="141"/>
    </location>
</feature>